<dbReference type="Gene3D" id="3.40.50.2000">
    <property type="entry name" value="Glycogen Phosphorylase B"/>
    <property type="match status" value="2"/>
</dbReference>
<protein>
    <recommendedName>
        <fullName evidence="1">Glycosyltransferase subfamily 4-like N-terminal domain-containing protein</fullName>
    </recommendedName>
</protein>
<evidence type="ECO:0000259" key="1">
    <source>
        <dbReference type="Pfam" id="PF13579"/>
    </source>
</evidence>
<name>D5C0F8_NITHN</name>
<gene>
    <name evidence="2" type="ordered locus">Nhal_1332</name>
</gene>
<dbReference type="GO" id="GO:0016757">
    <property type="term" value="F:glycosyltransferase activity"/>
    <property type="evidence" value="ECO:0007669"/>
    <property type="project" value="UniProtKB-ARBA"/>
</dbReference>
<dbReference type="OrthoDB" id="9790710at2"/>
<dbReference type="CAZy" id="GT4">
    <property type="family name" value="Glycosyltransferase Family 4"/>
</dbReference>
<dbReference type="PANTHER" id="PTHR12526">
    <property type="entry name" value="GLYCOSYLTRANSFERASE"/>
    <property type="match status" value="1"/>
</dbReference>
<accession>D5C0F8</accession>
<dbReference type="RefSeq" id="WP_013032375.1">
    <property type="nucleotide sequence ID" value="NC_013960.1"/>
</dbReference>
<feature type="domain" description="Glycosyltransferase subfamily 4-like N-terminal" evidence="1">
    <location>
        <begin position="15"/>
        <end position="189"/>
    </location>
</feature>
<sequence length="408" mass="45356">MRILVNDYAGHPFPLQLSRELGARGHSVLHTYCESVQAPRGSFEKKSEGTIEVSPIRLLKDFDKYSTVTRWLQERELGKKLAERVIRYAPDVVVSGNTPLGAQSLLLRECRQQGIGFVFWLQDVLGVGYRKALRKKIPVLGDFVGQAFERYEQWLLARSDRVVAITDDFISYMPEVVRQRDAACVIENWAPLDELPLEPKRNDWSMAQGLASTRNFIYSGTLGLKHNPSLLYALAKATATQKDVRVVVISEGIGADWLAERKREEGLSNLILLPFQPFSVMHKVLAAGEVLVALLEKDAGAFAVPSKVLTYLCAKRSLLLAVPAENLAARIVQMSGAGWAVEPNDREGFVTAGLKLLDDARGRERMAAKGRAYAEHTFDIHRITDRFEAIIDMSYPSASVGGLSEISS</sequence>
<reference evidence="3" key="1">
    <citation type="submission" date="2010-04" db="EMBL/GenBank/DDBJ databases">
        <title>Complete genome sequence of Nitrosococcus halophilus Nc4, a salt-adapted, aerobic obligate ammonia-oxidizing sulfur purple bacterium.</title>
        <authorList>
            <consortium name="US DOE Joint Genome Institute"/>
            <person name="Campbell M.A."/>
            <person name="Malfatti S.A."/>
            <person name="Chain P.S.G."/>
            <person name="Heidelberg J.F."/>
            <person name="Ward B.B."/>
            <person name="Klotz M.G."/>
        </authorList>
    </citation>
    <scope>NUCLEOTIDE SEQUENCE [LARGE SCALE GENOMIC DNA]</scope>
    <source>
        <strain evidence="3">Nc4</strain>
    </source>
</reference>
<dbReference type="EMBL" id="CP001798">
    <property type="protein sequence ID" value="ADE14484.1"/>
    <property type="molecule type" value="Genomic_DNA"/>
</dbReference>
<dbReference type="AlphaFoldDB" id="D5C0F8"/>
<dbReference type="Proteomes" id="UP000001844">
    <property type="component" value="Chromosome"/>
</dbReference>
<proteinExistence type="predicted"/>
<dbReference type="STRING" id="472759.Nhal_1332"/>
<dbReference type="CDD" id="cd03794">
    <property type="entry name" value="GT4_WbuB-like"/>
    <property type="match status" value="1"/>
</dbReference>
<dbReference type="SUPFAM" id="SSF53756">
    <property type="entry name" value="UDP-Glycosyltransferase/glycogen phosphorylase"/>
    <property type="match status" value="1"/>
</dbReference>
<organism evidence="2 3">
    <name type="scientific">Nitrosococcus halophilus (strain Nc4)</name>
    <dbReference type="NCBI Taxonomy" id="472759"/>
    <lineage>
        <taxon>Bacteria</taxon>
        <taxon>Pseudomonadati</taxon>
        <taxon>Pseudomonadota</taxon>
        <taxon>Gammaproteobacteria</taxon>
        <taxon>Chromatiales</taxon>
        <taxon>Chromatiaceae</taxon>
        <taxon>Nitrosococcus</taxon>
    </lineage>
</organism>
<keyword evidence="3" id="KW-1185">Reference proteome</keyword>
<dbReference type="HOGENOM" id="CLU_009583_11_3_6"/>
<dbReference type="eggNOG" id="COG0707">
    <property type="taxonomic scope" value="Bacteria"/>
</dbReference>
<dbReference type="KEGG" id="nhl:Nhal_1332"/>
<dbReference type="InterPro" id="IPR028098">
    <property type="entry name" value="Glyco_trans_4-like_N"/>
</dbReference>
<evidence type="ECO:0000313" key="2">
    <source>
        <dbReference type="EMBL" id="ADE14484.1"/>
    </source>
</evidence>
<dbReference type="Pfam" id="PF13579">
    <property type="entry name" value="Glyco_trans_4_4"/>
    <property type="match status" value="1"/>
</dbReference>
<evidence type="ECO:0000313" key="3">
    <source>
        <dbReference type="Proteomes" id="UP000001844"/>
    </source>
</evidence>